<evidence type="ECO:0008006" key="3">
    <source>
        <dbReference type="Google" id="ProtNLM"/>
    </source>
</evidence>
<name>A0AAI8MC74_9BRAD</name>
<sequence length="87" mass="9939">MREVGAGSCTCETGTKQGTKPVGMYEVILTRRKRFGWRWQVCDQSGKIFADGFERTRPSAKYHGERALFFLLSQAYLHKRFAASSED</sequence>
<dbReference type="Proteomes" id="UP000007886">
    <property type="component" value="Chromosome"/>
</dbReference>
<reference evidence="1 2" key="1">
    <citation type="journal article" date="2012" name="Microbes Environ.">
        <title>Complete genome sequence of Bradyrhizobium sp. S23321: insights into symbiosis evolution in soil oligotrophs.</title>
        <authorList>
            <person name="Okubo T."/>
            <person name="Tsukui T."/>
            <person name="Maita H."/>
            <person name="Okamoto S."/>
            <person name="Oshima K."/>
            <person name="Fujisawa T."/>
            <person name="Saito A."/>
            <person name="Futamata H."/>
            <person name="Hattori R."/>
            <person name="Shimomura Y."/>
            <person name="Haruta S."/>
            <person name="Morimoto S."/>
            <person name="Wang Y."/>
            <person name="Sakai Y."/>
            <person name="Hattori M."/>
            <person name="Aizawa S."/>
            <person name="Nagashima K.V.P."/>
            <person name="Masuda S."/>
            <person name="Hattori T."/>
            <person name="Yamashita A."/>
            <person name="Bao Z."/>
            <person name="Hayatsu M."/>
            <person name="Kajiya-Kanegae H."/>
            <person name="Yoshinaga I."/>
            <person name="Sakamoto K."/>
            <person name="Toyota K."/>
            <person name="Nakao M."/>
            <person name="Kohara M."/>
            <person name="Anda M."/>
            <person name="Niwa R."/>
            <person name="Jung-Hwan P."/>
            <person name="Sameshima-Saito R."/>
            <person name="Tokuda S."/>
            <person name="Yamamoto S."/>
            <person name="Yamamoto S."/>
            <person name="Yokoyama T."/>
            <person name="Akutsu T."/>
            <person name="Nakamura Y."/>
            <person name="Nakahira-Yanaka Y."/>
            <person name="Takada Hoshino Y."/>
            <person name="Hirakawa H."/>
            <person name="Mitsui H."/>
            <person name="Terasawa K."/>
            <person name="Itakura M."/>
            <person name="Sato S."/>
            <person name="Ikeda-Ohtsubo W."/>
            <person name="Sakakura N."/>
            <person name="Kaminuma E."/>
            <person name="Minamisawa K."/>
        </authorList>
    </citation>
    <scope>NUCLEOTIDE SEQUENCE [LARGE SCALE GENOMIC DNA]</scope>
    <source>
        <strain evidence="1 2">S23321</strain>
    </source>
</reference>
<gene>
    <name evidence="1" type="ORF">S23_27040</name>
</gene>
<evidence type="ECO:0000313" key="2">
    <source>
        <dbReference type="Proteomes" id="UP000007886"/>
    </source>
</evidence>
<keyword evidence="2" id="KW-1185">Reference proteome</keyword>
<dbReference type="KEGG" id="brs:S23_27040"/>
<evidence type="ECO:0000313" key="1">
    <source>
        <dbReference type="EMBL" id="BAL75916.1"/>
    </source>
</evidence>
<proteinExistence type="predicted"/>
<accession>A0AAI8MC74</accession>
<dbReference type="AlphaFoldDB" id="A0AAI8MC74"/>
<dbReference type="EMBL" id="AP012279">
    <property type="protein sequence ID" value="BAL75916.1"/>
    <property type="molecule type" value="Genomic_DNA"/>
</dbReference>
<organism evidence="1 2">
    <name type="scientific">Bradyrhizobium cosmicum</name>
    <dbReference type="NCBI Taxonomy" id="1404864"/>
    <lineage>
        <taxon>Bacteria</taxon>
        <taxon>Pseudomonadati</taxon>
        <taxon>Pseudomonadota</taxon>
        <taxon>Alphaproteobacteria</taxon>
        <taxon>Hyphomicrobiales</taxon>
        <taxon>Nitrobacteraceae</taxon>
        <taxon>Bradyrhizobium</taxon>
    </lineage>
</organism>
<protein>
    <recommendedName>
        <fullName evidence="3">DUF1508 domain-containing protein</fullName>
    </recommendedName>
</protein>